<evidence type="ECO:0000256" key="2">
    <source>
        <dbReference type="ARBA" id="ARBA00005912"/>
    </source>
</evidence>
<evidence type="ECO:0000313" key="8">
    <source>
        <dbReference type="EMBL" id="SCA55023.1"/>
    </source>
</evidence>
<protein>
    <recommendedName>
        <fullName evidence="6">Ribosome-recycling factor</fullName>
        <shortName evidence="6">RRF</shortName>
    </recommendedName>
    <alternativeName>
        <fullName evidence="6">Ribosome-releasing factor</fullName>
    </alternativeName>
</protein>
<dbReference type="Gene3D" id="3.30.1360.40">
    <property type="match status" value="1"/>
</dbReference>
<dbReference type="OrthoDB" id="9804006at2"/>
<dbReference type="InterPro" id="IPR036191">
    <property type="entry name" value="RRF_sf"/>
</dbReference>
<dbReference type="AlphaFoldDB" id="A0A1C3RCM3"/>
<evidence type="ECO:0000256" key="6">
    <source>
        <dbReference type="HAMAP-Rule" id="MF_00040"/>
    </source>
</evidence>
<evidence type="ECO:0000256" key="1">
    <source>
        <dbReference type="ARBA" id="ARBA00004496"/>
    </source>
</evidence>
<dbReference type="FunFam" id="1.10.132.20:FF:000001">
    <property type="entry name" value="Ribosome-recycling factor"/>
    <property type="match status" value="1"/>
</dbReference>
<dbReference type="SUPFAM" id="SSF55194">
    <property type="entry name" value="Ribosome recycling factor, RRF"/>
    <property type="match status" value="1"/>
</dbReference>
<comment type="similarity">
    <text evidence="2 6">Belongs to the RRF family.</text>
</comment>
<comment type="function">
    <text evidence="5 6">Responsible for the release of ribosomes from messenger RNA at the termination of protein biosynthesis. May increase the efficiency of translation by recycling ribosomes from one round of translation to another.</text>
</comment>
<dbReference type="Gene3D" id="1.10.132.20">
    <property type="entry name" value="Ribosome-recycling factor"/>
    <property type="match status" value="1"/>
</dbReference>
<dbReference type="NCBIfam" id="TIGR00496">
    <property type="entry name" value="frr"/>
    <property type="match status" value="1"/>
</dbReference>
<proteinExistence type="inferred from homology"/>
<evidence type="ECO:0000256" key="3">
    <source>
        <dbReference type="ARBA" id="ARBA00022490"/>
    </source>
</evidence>
<dbReference type="STRING" id="1867952.MTBPR1_10270"/>
<evidence type="ECO:0000256" key="4">
    <source>
        <dbReference type="ARBA" id="ARBA00022917"/>
    </source>
</evidence>
<keyword evidence="9" id="KW-1185">Reference proteome</keyword>
<name>A0A1C3RCM3_9PROT</name>
<dbReference type="CDD" id="cd00520">
    <property type="entry name" value="RRF"/>
    <property type="match status" value="1"/>
</dbReference>
<dbReference type="FunFam" id="3.30.1360.40:FF:000001">
    <property type="entry name" value="Ribosome-recycling factor"/>
    <property type="match status" value="1"/>
</dbReference>
<dbReference type="Proteomes" id="UP000231658">
    <property type="component" value="Unassembled WGS sequence"/>
</dbReference>
<dbReference type="PANTHER" id="PTHR20982:SF3">
    <property type="entry name" value="MITOCHONDRIAL RIBOSOME RECYCLING FACTOR PSEUDO 1"/>
    <property type="match status" value="1"/>
</dbReference>
<dbReference type="Pfam" id="PF01765">
    <property type="entry name" value="RRF"/>
    <property type="match status" value="1"/>
</dbReference>
<gene>
    <name evidence="6 8" type="primary">frr</name>
    <name evidence="8" type="ORF">MTBPR1_10270</name>
</gene>
<reference evidence="8 9" key="1">
    <citation type="submission" date="2016-07" db="EMBL/GenBank/DDBJ databases">
        <authorList>
            <person name="Lefevre C.T."/>
        </authorList>
    </citation>
    <scope>NUCLEOTIDE SEQUENCE [LARGE SCALE GENOMIC DNA]</scope>
    <source>
        <strain evidence="8">PR1</strain>
    </source>
</reference>
<evidence type="ECO:0000256" key="5">
    <source>
        <dbReference type="ARBA" id="ARBA00025050"/>
    </source>
</evidence>
<dbReference type="GO" id="GO:0005829">
    <property type="term" value="C:cytosol"/>
    <property type="evidence" value="ECO:0007669"/>
    <property type="project" value="GOC"/>
</dbReference>
<dbReference type="InterPro" id="IPR002661">
    <property type="entry name" value="Ribosome_recyc_fac"/>
</dbReference>
<keyword evidence="3 6" id="KW-0963">Cytoplasm</keyword>
<dbReference type="GO" id="GO:0002184">
    <property type="term" value="P:cytoplasmic translational termination"/>
    <property type="evidence" value="ECO:0007669"/>
    <property type="project" value="TreeGrafter"/>
</dbReference>
<dbReference type="PANTHER" id="PTHR20982">
    <property type="entry name" value="RIBOSOME RECYCLING FACTOR"/>
    <property type="match status" value="1"/>
</dbReference>
<comment type="subcellular location">
    <subcellularLocation>
        <location evidence="1 6">Cytoplasm</location>
    </subcellularLocation>
</comment>
<dbReference type="InterPro" id="IPR023584">
    <property type="entry name" value="Ribosome_recyc_fac_dom"/>
</dbReference>
<dbReference type="EMBL" id="FLYE01000001">
    <property type="protein sequence ID" value="SCA55023.1"/>
    <property type="molecule type" value="Genomic_DNA"/>
</dbReference>
<dbReference type="HAMAP" id="MF_00040">
    <property type="entry name" value="RRF"/>
    <property type="match status" value="1"/>
</dbReference>
<evidence type="ECO:0000313" key="9">
    <source>
        <dbReference type="Proteomes" id="UP000231658"/>
    </source>
</evidence>
<evidence type="ECO:0000259" key="7">
    <source>
        <dbReference type="Pfam" id="PF01765"/>
    </source>
</evidence>
<dbReference type="GO" id="GO:0043023">
    <property type="term" value="F:ribosomal large subunit binding"/>
    <property type="evidence" value="ECO:0007669"/>
    <property type="project" value="TreeGrafter"/>
</dbReference>
<organism evidence="8 9">
    <name type="scientific">Candidatus Terasakiella magnetica</name>
    <dbReference type="NCBI Taxonomy" id="1867952"/>
    <lineage>
        <taxon>Bacteria</taxon>
        <taxon>Pseudomonadati</taxon>
        <taxon>Pseudomonadota</taxon>
        <taxon>Alphaproteobacteria</taxon>
        <taxon>Rhodospirillales</taxon>
        <taxon>Terasakiellaceae</taxon>
        <taxon>Terasakiella</taxon>
    </lineage>
</organism>
<keyword evidence="4 6" id="KW-0648">Protein biosynthesis</keyword>
<accession>A0A1C3RCM3</accession>
<feature type="domain" description="Ribosome recycling factor" evidence="7">
    <location>
        <begin position="23"/>
        <end position="185"/>
    </location>
</feature>
<sequence length="187" mass="21019">MSDFNSLKKELHSKMDKAVDVLHNEFAGLRTGRASTSLLDPIMVDVYGSKMPINQVGTVSVPEARMLSVQVWDKSNVKMVEKAIREAGLGLNPQADGTLVRIPIPPLNEERRKELVKVAGKYAEDTRIAIRNVRRHGNDELKKMEKDGAISEDEHRDYAKEIQSETDAAIKKVDETLAHKEEEIMQV</sequence>